<dbReference type="PROSITE" id="PS51273">
    <property type="entry name" value="GATASE_TYPE_1"/>
    <property type="match status" value="1"/>
</dbReference>
<proteinExistence type="inferred from homology"/>
<dbReference type="Proteomes" id="UP001283361">
    <property type="component" value="Unassembled WGS sequence"/>
</dbReference>
<evidence type="ECO:0000256" key="5">
    <source>
        <dbReference type="ARBA" id="ARBA00022801"/>
    </source>
</evidence>
<dbReference type="GO" id="GO:0005773">
    <property type="term" value="C:vacuole"/>
    <property type="evidence" value="ECO:0007669"/>
    <property type="project" value="TreeGrafter"/>
</dbReference>
<feature type="active site" description="Proton donor" evidence="6">
    <location>
        <position position="281"/>
    </location>
</feature>
<name>A0AAE1E1N7_9GAST</name>
<evidence type="ECO:0000256" key="6">
    <source>
        <dbReference type="PIRSR" id="PIRSR615527-1"/>
    </source>
</evidence>
<evidence type="ECO:0000256" key="1">
    <source>
        <dbReference type="ARBA" id="ARBA00004239"/>
    </source>
</evidence>
<dbReference type="InterPro" id="IPR011697">
    <property type="entry name" value="Peptidase_C26"/>
</dbReference>
<keyword evidence="4" id="KW-0732">Signal</keyword>
<comment type="caution">
    <text evidence="8">The sequence shown here is derived from an EMBL/GenBank/DDBJ whole genome shotgun (WGS) entry which is preliminary data.</text>
</comment>
<dbReference type="GO" id="GO:0046900">
    <property type="term" value="P:tetrahydrofolylpolyglutamate metabolic process"/>
    <property type="evidence" value="ECO:0007669"/>
    <property type="project" value="TreeGrafter"/>
</dbReference>
<feature type="active site" evidence="7">
    <location>
        <position position="281"/>
    </location>
</feature>
<evidence type="ECO:0000313" key="9">
    <source>
        <dbReference type="Proteomes" id="UP001283361"/>
    </source>
</evidence>
<keyword evidence="3" id="KW-0964">Secreted</keyword>
<evidence type="ECO:0000256" key="4">
    <source>
        <dbReference type="ARBA" id="ARBA00022729"/>
    </source>
</evidence>
<reference evidence="8" key="1">
    <citation type="journal article" date="2023" name="G3 (Bethesda)">
        <title>A reference genome for the long-term kleptoplast-retaining sea slug Elysia crispata morphotype clarki.</title>
        <authorList>
            <person name="Eastman K.E."/>
            <person name="Pendleton A.L."/>
            <person name="Shaikh M.A."/>
            <person name="Suttiyut T."/>
            <person name="Ogas R."/>
            <person name="Tomko P."/>
            <person name="Gavelis G."/>
            <person name="Widhalm J.R."/>
            <person name="Wisecaver J.H."/>
        </authorList>
    </citation>
    <scope>NUCLEOTIDE SEQUENCE</scope>
    <source>
        <strain evidence="8">ECLA1</strain>
    </source>
</reference>
<comment type="catalytic activity">
    <reaction evidence="7">
        <text>(6S)-5,6,7,8-tetrahydrofolyl-(gamma-L-Glu)(n) + (n-1) H2O = (6S)-5,6,7,8-tetrahydrofolate + (n-1) L-glutamate</text>
        <dbReference type="Rhea" id="RHEA:56784"/>
        <dbReference type="Rhea" id="RHEA-COMP:14738"/>
        <dbReference type="ChEBI" id="CHEBI:15377"/>
        <dbReference type="ChEBI" id="CHEBI:29985"/>
        <dbReference type="ChEBI" id="CHEBI:57453"/>
        <dbReference type="ChEBI" id="CHEBI:141005"/>
        <dbReference type="EC" id="3.4.19.9"/>
    </reaction>
</comment>
<keyword evidence="9" id="KW-1185">Reference proteome</keyword>
<evidence type="ECO:0000256" key="2">
    <source>
        <dbReference type="ARBA" id="ARBA00011083"/>
    </source>
</evidence>
<dbReference type="AlphaFoldDB" id="A0AAE1E1N7"/>
<evidence type="ECO:0000256" key="7">
    <source>
        <dbReference type="PROSITE-ProRule" id="PRU00607"/>
    </source>
</evidence>
<comment type="similarity">
    <text evidence="2">Belongs to the peptidase C26 family.</text>
</comment>
<dbReference type="SUPFAM" id="SSF52317">
    <property type="entry name" value="Class I glutamine amidotransferase-like"/>
    <property type="match status" value="1"/>
</dbReference>
<feature type="active site" description="Nucleophile" evidence="6 7">
    <location>
        <position position="170"/>
    </location>
</feature>
<protein>
    <recommendedName>
        <fullName evidence="7">folate gamma-glutamyl hydrolase</fullName>
        <ecNumber evidence="7">3.4.19.9</ecNumber>
    </recommendedName>
</protein>
<evidence type="ECO:0000256" key="3">
    <source>
        <dbReference type="ARBA" id="ARBA00022525"/>
    </source>
</evidence>
<dbReference type="EC" id="3.4.19.9" evidence="7"/>
<dbReference type="Pfam" id="PF07722">
    <property type="entry name" value="Peptidase_C26"/>
    <property type="match status" value="1"/>
</dbReference>
<dbReference type="GO" id="GO:0005576">
    <property type="term" value="C:extracellular region"/>
    <property type="evidence" value="ECO:0007669"/>
    <property type="project" value="UniProtKB-SubCell"/>
</dbReference>
<accession>A0AAE1E1N7</accession>
<dbReference type="GO" id="GO:0034722">
    <property type="term" value="F:gamma-glutamyl-peptidase activity"/>
    <property type="evidence" value="ECO:0007669"/>
    <property type="project" value="UniProtKB-UniRule"/>
</dbReference>
<gene>
    <name evidence="8" type="ORF">RRG08_016247</name>
</gene>
<dbReference type="Gene3D" id="3.40.50.880">
    <property type="match status" value="1"/>
</dbReference>
<comment type="subcellular location">
    <subcellularLocation>
        <location evidence="1">Secreted</location>
        <location evidence="1">Extracellular space</location>
    </subcellularLocation>
</comment>
<dbReference type="PANTHER" id="PTHR11315">
    <property type="entry name" value="PROTEASE FAMILY C26 GAMMA-GLUTAMYL HYDROLASE"/>
    <property type="match status" value="1"/>
</dbReference>
<keyword evidence="5 7" id="KW-0378">Hydrolase</keyword>
<sequence>MKDTVRSDLDLDLKTELFSKLILILRFHCDISKVKDMNMLLQLLLCLAWSFEASATSASVVSMTMDQRTVNNRPFIGILTQPTSSKYGDDYILSNYVKYLESAGARVVPIRGKERPEYYRYMFKRINGVLFPGGGANTTQGSYFESGKAMYELALKANDEGDYFPIWGTCLGLELLTVLTAKKWLLGNTDSENLTLPLTLAKGYKHSQIFRDMPDNVLNYLSTEPVTQNNHQFSMLVKDFETTSELNEFYQILSTNHGRDNLEFVSLMEAYHYPIYASQWHPEKNVFKWSTGRAINHSFHAIKVTQYMANFFVSEARKSSHHFDSADQGAREMIENDLRVFVPDHTFSEEYFFNYTKRE</sequence>
<evidence type="ECO:0000313" key="8">
    <source>
        <dbReference type="EMBL" id="KAK3789568.1"/>
    </source>
</evidence>
<dbReference type="InterPro" id="IPR029062">
    <property type="entry name" value="Class_I_gatase-like"/>
</dbReference>
<dbReference type="InterPro" id="IPR015527">
    <property type="entry name" value="Pept_C26_g-glut_hydrolase"/>
</dbReference>
<dbReference type="PROSITE" id="PS51275">
    <property type="entry name" value="PEPTIDASE_C26_GGH"/>
    <property type="match status" value="1"/>
</dbReference>
<dbReference type="EMBL" id="JAWDGP010001651">
    <property type="protein sequence ID" value="KAK3789568.1"/>
    <property type="molecule type" value="Genomic_DNA"/>
</dbReference>
<dbReference type="PANTHER" id="PTHR11315:SF0">
    <property type="entry name" value="FOLATE GAMMA-GLUTAMYL HYDROLASE"/>
    <property type="match status" value="1"/>
</dbReference>
<organism evidence="8 9">
    <name type="scientific">Elysia crispata</name>
    <name type="common">lettuce slug</name>
    <dbReference type="NCBI Taxonomy" id="231223"/>
    <lineage>
        <taxon>Eukaryota</taxon>
        <taxon>Metazoa</taxon>
        <taxon>Spiralia</taxon>
        <taxon>Lophotrochozoa</taxon>
        <taxon>Mollusca</taxon>
        <taxon>Gastropoda</taxon>
        <taxon>Heterobranchia</taxon>
        <taxon>Euthyneura</taxon>
        <taxon>Panpulmonata</taxon>
        <taxon>Sacoglossa</taxon>
        <taxon>Placobranchoidea</taxon>
        <taxon>Plakobranchidae</taxon>
        <taxon>Elysia</taxon>
    </lineage>
</organism>
<dbReference type="FunFam" id="3.40.50.880:FF:000024">
    <property type="entry name" value="Folate gamma-glutamyl hydrolase"/>
    <property type="match status" value="1"/>
</dbReference>